<evidence type="ECO:0000313" key="3">
    <source>
        <dbReference type="Proteomes" id="UP000256964"/>
    </source>
</evidence>
<feature type="binding site" evidence="1">
    <location>
        <position position="193"/>
    </location>
    <ligand>
        <name>S-adenosyl-L-methionine</name>
        <dbReference type="ChEBI" id="CHEBI:59789"/>
    </ligand>
</feature>
<dbReference type="Pfam" id="PF10294">
    <property type="entry name" value="Methyltransf_16"/>
    <property type="match status" value="1"/>
</dbReference>
<keyword evidence="1" id="KW-0489">Methyltransferase</keyword>
<keyword evidence="1" id="KW-0808">Transferase</keyword>
<feature type="binding site" evidence="1">
    <location>
        <position position="117"/>
    </location>
    <ligand>
        <name>S-adenosyl-L-methionine</name>
        <dbReference type="ChEBI" id="CHEBI:59789"/>
    </ligand>
</feature>
<dbReference type="Proteomes" id="UP000256964">
    <property type="component" value="Unassembled WGS sequence"/>
</dbReference>
<evidence type="ECO:0000256" key="1">
    <source>
        <dbReference type="HAMAP-Rule" id="MF_03198"/>
    </source>
</evidence>
<accession>A0A371DKL9</accession>
<dbReference type="AlphaFoldDB" id="A0A371DKL9"/>
<comment type="function">
    <text evidence="1">S-adenosyl-L-methionine-dependent protein-lysine N-methyltransferase that methylates elongation factor 1-alpha.</text>
</comment>
<feature type="binding site" evidence="1">
    <location>
        <begin position="144"/>
        <end position="146"/>
    </location>
    <ligand>
        <name>S-adenosyl-L-methionine</name>
        <dbReference type="ChEBI" id="CHEBI:59789"/>
    </ligand>
</feature>
<evidence type="ECO:0000313" key="2">
    <source>
        <dbReference type="EMBL" id="RDX53084.1"/>
    </source>
</evidence>
<gene>
    <name evidence="1" type="primary">EFM6</name>
    <name evidence="2" type="ORF">OH76DRAFT_1399686</name>
</gene>
<reference evidence="2 3" key="1">
    <citation type="journal article" date="2018" name="Biotechnol. Biofuels">
        <title>Integrative visual omics of the white-rot fungus Polyporus brumalis exposes the biotechnological potential of its oxidative enzymes for delignifying raw plant biomass.</title>
        <authorList>
            <person name="Miyauchi S."/>
            <person name="Rancon A."/>
            <person name="Drula E."/>
            <person name="Hage H."/>
            <person name="Chaduli D."/>
            <person name="Favel A."/>
            <person name="Grisel S."/>
            <person name="Henrissat B."/>
            <person name="Herpoel-Gimbert I."/>
            <person name="Ruiz-Duenas F.J."/>
            <person name="Chevret D."/>
            <person name="Hainaut M."/>
            <person name="Lin J."/>
            <person name="Wang M."/>
            <person name="Pangilinan J."/>
            <person name="Lipzen A."/>
            <person name="Lesage-Meessen L."/>
            <person name="Navarro D."/>
            <person name="Riley R."/>
            <person name="Grigoriev I.V."/>
            <person name="Zhou S."/>
            <person name="Raouche S."/>
            <person name="Rosso M.N."/>
        </authorList>
    </citation>
    <scope>NUCLEOTIDE SEQUENCE [LARGE SCALE GENOMIC DNA]</scope>
    <source>
        <strain evidence="2 3">BRFM 1820</strain>
    </source>
</reference>
<feature type="binding site" evidence="1">
    <location>
        <position position="165"/>
    </location>
    <ligand>
        <name>S-adenosyl-L-methionine</name>
        <dbReference type="ChEBI" id="CHEBI:59789"/>
    </ligand>
</feature>
<dbReference type="Gene3D" id="3.40.50.150">
    <property type="entry name" value="Vaccinia Virus protein VP39"/>
    <property type="match status" value="1"/>
</dbReference>
<dbReference type="STRING" id="139420.A0A371DKL9"/>
<dbReference type="InterPro" id="IPR019410">
    <property type="entry name" value="Methyltransf_16"/>
</dbReference>
<dbReference type="PANTHER" id="PTHR14614">
    <property type="entry name" value="HEPATOCELLULAR CARCINOMA-ASSOCIATED ANTIGEN"/>
    <property type="match status" value="1"/>
</dbReference>
<sequence length="286" mass="31512">MQARQSSQLTPLPRVPALDPAATRLICTLLRSLEEASPRDMLDLALEEELDELDPLRHLREDDSDEDGAAHLVPVQPPSIRNQTVELIFHAVTDTIPAPITIKLSVDASPGCGGIAWPAGEVLGSYIARKGSESLRGKNVLELGSGTGLVGLVAGALGAHVWITDQAPLLGIMKQNVSLNHLASHVTVAELNWGEPIPADIPRPDLILAADCVYFEPAFPLLVQTLVDLVSDRSTEVLFCYKKRRKADKRFFAFLKKEFTWEEVADDPEREVYSREAITLLHLYRK</sequence>
<dbReference type="OrthoDB" id="407325at2759"/>
<dbReference type="EC" id="2.1.1.-" evidence="1"/>
<keyword evidence="3" id="KW-1185">Reference proteome</keyword>
<dbReference type="HAMAP" id="MF_03198">
    <property type="entry name" value="Methyltr_EFM6"/>
    <property type="match status" value="1"/>
</dbReference>
<dbReference type="InterPro" id="IPR029063">
    <property type="entry name" value="SAM-dependent_MTases_sf"/>
</dbReference>
<proteinExistence type="inferred from homology"/>
<protein>
    <recommendedName>
        <fullName evidence="1">Protein-lysine N-methyltransferase EFM6</fullName>
        <ecNumber evidence="1">2.1.1.-</ecNumber>
    </recommendedName>
    <alternativeName>
        <fullName evidence="1">Elongation factor methyltransferase 6</fullName>
    </alternativeName>
</protein>
<dbReference type="GO" id="GO:0016279">
    <property type="term" value="F:protein-lysine N-methyltransferase activity"/>
    <property type="evidence" value="ECO:0007669"/>
    <property type="project" value="UniProtKB-UniRule"/>
</dbReference>
<dbReference type="CDD" id="cd02440">
    <property type="entry name" value="AdoMet_MTases"/>
    <property type="match status" value="1"/>
</dbReference>
<name>A0A371DKL9_9APHY</name>
<dbReference type="GO" id="GO:0032259">
    <property type="term" value="P:methylation"/>
    <property type="evidence" value="ECO:0007669"/>
    <property type="project" value="UniProtKB-KW"/>
</dbReference>
<dbReference type="InterPro" id="IPR033684">
    <property type="entry name" value="EFM6"/>
</dbReference>
<keyword evidence="1" id="KW-0963">Cytoplasm</keyword>
<dbReference type="EMBL" id="KZ857388">
    <property type="protein sequence ID" value="RDX53084.1"/>
    <property type="molecule type" value="Genomic_DNA"/>
</dbReference>
<feature type="binding site" evidence="1">
    <location>
        <position position="210"/>
    </location>
    <ligand>
        <name>S-adenosyl-L-methionine</name>
        <dbReference type="ChEBI" id="CHEBI:59789"/>
    </ligand>
</feature>
<dbReference type="SUPFAM" id="SSF53335">
    <property type="entry name" value="S-adenosyl-L-methionine-dependent methyltransferases"/>
    <property type="match status" value="1"/>
</dbReference>
<organism evidence="2 3">
    <name type="scientific">Lentinus brumalis</name>
    <dbReference type="NCBI Taxonomy" id="2498619"/>
    <lineage>
        <taxon>Eukaryota</taxon>
        <taxon>Fungi</taxon>
        <taxon>Dikarya</taxon>
        <taxon>Basidiomycota</taxon>
        <taxon>Agaricomycotina</taxon>
        <taxon>Agaricomycetes</taxon>
        <taxon>Polyporales</taxon>
        <taxon>Polyporaceae</taxon>
        <taxon>Lentinus</taxon>
    </lineage>
</organism>
<comment type="similarity">
    <text evidence="1">Belongs to the class I-like SAM-binding methyltransferase superfamily. METTL21 family. EFM6 subfamily.</text>
</comment>
<keyword evidence="1" id="KW-0949">S-adenosyl-L-methionine</keyword>
<comment type="subcellular location">
    <subcellularLocation>
        <location evidence="1">Cytoplasm</location>
    </subcellularLocation>
</comment>
<dbReference type="GO" id="GO:0005737">
    <property type="term" value="C:cytoplasm"/>
    <property type="evidence" value="ECO:0007669"/>
    <property type="project" value="UniProtKB-SubCell"/>
</dbReference>
<dbReference type="PANTHER" id="PTHR14614:SF132">
    <property type="entry name" value="PROTEIN-LYSINE METHYLTRANSFERASE C42C1.13"/>
    <property type="match status" value="1"/>
</dbReference>